<dbReference type="InterPro" id="IPR000425">
    <property type="entry name" value="MIP"/>
</dbReference>
<evidence type="ECO:0000313" key="10">
    <source>
        <dbReference type="EMBL" id="EEP27606.1"/>
    </source>
</evidence>
<dbReference type="SUPFAM" id="SSF81338">
    <property type="entry name" value="Aquaporin-like"/>
    <property type="match status" value="1"/>
</dbReference>
<evidence type="ECO:0000256" key="9">
    <source>
        <dbReference type="SAM" id="Phobius"/>
    </source>
</evidence>
<accession>C4GDX7</accession>
<evidence type="ECO:0000256" key="1">
    <source>
        <dbReference type="ARBA" id="ARBA00004651"/>
    </source>
</evidence>
<dbReference type="RefSeq" id="WP_006907278.1">
    <property type="nucleotide sequence ID" value="NZ_GG665867.1"/>
</dbReference>
<dbReference type="AlphaFoldDB" id="C4GDX7"/>
<evidence type="ECO:0000256" key="4">
    <source>
        <dbReference type="ARBA" id="ARBA00022475"/>
    </source>
</evidence>
<dbReference type="PROSITE" id="PS51257">
    <property type="entry name" value="PROKAR_LIPOPROTEIN"/>
    <property type="match status" value="1"/>
</dbReference>
<dbReference type="CDD" id="cd00333">
    <property type="entry name" value="MIP"/>
    <property type="match status" value="1"/>
</dbReference>
<dbReference type="Pfam" id="PF00230">
    <property type="entry name" value="MIP"/>
    <property type="match status" value="1"/>
</dbReference>
<organism evidence="10 11">
    <name type="scientific">Shuttleworthella satelles DSM 14600</name>
    <dbReference type="NCBI Taxonomy" id="626523"/>
    <lineage>
        <taxon>Bacteria</taxon>
        <taxon>Bacillati</taxon>
        <taxon>Bacillota</taxon>
        <taxon>Clostridia</taxon>
        <taxon>Lachnospirales</taxon>
        <taxon>Lachnospiraceae</taxon>
        <taxon>Shuttleworthella</taxon>
    </lineage>
</organism>
<keyword evidence="11" id="KW-1185">Reference proteome</keyword>
<dbReference type="STRING" id="626523.GCWU000342_02303"/>
<dbReference type="InterPro" id="IPR023271">
    <property type="entry name" value="Aquaporin-like"/>
</dbReference>
<dbReference type="InterPro" id="IPR034294">
    <property type="entry name" value="Aquaporin_transptr"/>
</dbReference>
<feature type="transmembrane region" description="Helical" evidence="9">
    <location>
        <begin position="204"/>
        <end position="226"/>
    </location>
</feature>
<dbReference type="EMBL" id="ACIP02000007">
    <property type="protein sequence ID" value="EEP27606.1"/>
    <property type="molecule type" value="Genomic_DNA"/>
</dbReference>
<name>C4GDX7_9FIRM</name>
<keyword evidence="3 8" id="KW-0813">Transport</keyword>
<dbReference type="PRINTS" id="PR00783">
    <property type="entry name" value="MINTRINSICP"/>
</dbReference>
<dbReference type="PROSITE" id="PS00221">
    <property type="entry name" value="MIP"/>
    <property type="match status" value="1"/>
</dbReference>
<evidence type="ECO:0000256" key="3">
    <source>
        <dbReference type="ARBA" id="ARBA00022448"/>
    </source>
</evidence>
<dbReference type="GO" id="GO:0015250">
    <property type="term" value="F:water channel activity"/>
    <property type="evidence" value="ECO:0007669"/>
    <property type="project" value="TreeGrafter"/>
</dbReference>
<evidence type="ECO:0000256" key="2">
    <source>
        <dbReference type="ARBA" id="ARBA00006175"/>
    </source>
</evidence>
<dbReference type="eggNOG" id="COG0580">
    <property type="taxonomic scope" value="Bacteria"/>
</dbReference>
<evidence type="ECO:0000256" key="5">
    <source>
        <dbReference type="ARBA" id="ARBA00022692"/>
    </source>
</evidence>
<dbReference type="GO" id="GO:0005886">
    <property type="term" value="C:plasma membrane"/>
    <property type="evidence" value="ECO:0007669"/>
    <property type="project" value="UniProtKB-SubCell"/>
</dbReference>
<dbReference type="Proteomes" id="UP000003494">
    <property type="component" value="Unassembled WGS sequence"/>
</dbReference>
<comment type="similarity">
    <text evidence="2 8">Belongs to the MIP/aquaporin (TC 1.A.8) family.</text>
</comment>
<evidence type="ECO:0000256" key="7">
    <source>
        <dbReference type="ARBA" id="ARBA00023136"/>
    </source>
</evidence>
<keyword evidence="4" id="KW-1003">Cell membrane</keyword>
<feature type="transmembrane region" description="Helical" evidence="9">
    <location>
        <begin position="124"/>
        <end position="145"/>
    </location>
</feature>
<evidence type="ECO:0000313" key="11">
    <source>
        <dbReference type="Proteomes" id="UP000003494"/>
    </source>
</evidence>
<sequence>MKKYFAEFIGTAVLVTFGCGTAMLVGCDPTAGTGYLLTALAFGLSIVAEAYCIGNISGCHVNPAVSLGVLLSGRMSGRDFIGYLIAQVLGAICGSALLSAIFSLGNVTDQTGAYGTNGLAGVNGSVGAGFLVEMVLTFVFVLTVLGVTSKKANHGSFGGLIIGLTLTFVHILGIGLTGTSVNPARSIGPALMAAINGNPKPISLLWLFIVAPLAGGAIAALCYHGLAGKDDE</sequence>
<keyword evidence="6 9" id="KW-1133">Transmembrane helix</keyword>
<proteinExistence type="inferred from homology"/>
<protein>
    <submittedName>
        <fullName evidence="10">MIP family channel protein</fullName>
    </submittedName>
</protein>
<dbReference type="NCBIfam" id="TIGR00861">
    <property type="entry name" value="MIP"/>
    <property type="match status" value="1"/>
</dbReference>
<dbReference type="PANTHER" id="PTHR19139">
    <property type="entry name" value="AQUAPORIN TRANSPORTER"/>
    <property type="match status" value="1"/>
</dbReference>
<evidence type="ECO:0000256" key="8">
    <source>
        <dbReference type="RuleBase" id="RU000477"/>
    </source>
</evidence>
<feature type="transmembrane region" description="Helical" evidence="9">
    <location>
        <begin position="34"/>
        <end position="53"/>
    </location>
</feature>
<evidence type="ECO:0000256" key="6">
    <source>
        <dbReference type="ARBA" id="ARBA00022989"/>
    </source>
</evidence>
<feature type="transmembrane region" description="Helical" evidence="9">
    <location>
        <begin position="157"/>
        <end position="176"/>
    </location>
</feature>
<comment type="caution">
    <text evidence="10">The sequence shown here is derived from an EMBL/GenBank/DDBJ whole genome shotgun (WGS) entry which is preliminary data.</text>
</comment>
<dbReference type="HOGENOM" id="CLU_020019_3_2_9"/>
<dbReference type="InterPro" id="IPR022357">
    <property type="entry name" value="MIP_CS"/>
</dbReference>
<reference evidence="10" key="1">
    <citation type="submission" date="2009-04" db="EMBL/GenBank/DDBJ databases">
        <authorList>
            <person name="Weinstock G."/>
            <person name="Sodergren E."/>
            <person name="Clifton S."/>
            <person name="Fulton L."/>
            <person name="Fulton B."/>
            <person name="Courtney L."/>
            <person name="Fronick C."/>
            <person name="Harrison M."/>
            <person name="Strong C."/>
            <person name="Farmer C."/>
            <person name="Delahaunty K."/>
            <person name="Markovic C."/>
            <person name="Hall O."/>
            <person name="Minx P."/>
            <person name="Tomlinson C."/>
            <person name="Mitreva M."/>
            <person name="Nelson J."/>
            <person name="Hou S."/>
            <person name="Wollam A."/>
            <person name="Pepin K.H."/>
            <person name="Johnson M."/>
            <person name="Bhonagiri V."/>
            <person name="Nash W.E."/>
            <person name="Warren W."/>
            <person name="Chinwalla A."/>
            <person name="Mardis E.R."/>
            <person name="Wilson R.K."/>
        </authorList>
    </citation>
    <scope>NUCLEOTIDE SEQUENCE [LARGE SCALE GENOMIC DNA]</scope>
    <source>
        <strain evidence="10">DSM 14600</strain>
    </source>
</reference>
<keyword evidence="5 8" id="KW-0812">Transmembrane</keyword>
<gene>
    <name evidence="10" type="ORF">GCWU000342_02303</name>
</gene>
<feature type="transmembrane region" description="Helical" evidence="9">
    <location>
        <begin position="80"/>
        <end position="104"/>
    </location>
</feature>
<keyword evidence="7 9" id="KW-0472">Membrane</keyword>
<comment type="subcellular location">
    <subcellularLocation>
        <location evidence="1">Cell membrane</location>
        <topology evidence="1">Multi-pass membrane protein</topology>
    </subcellularLocation>
</comment>
<dbReference type="Gene3D" id="1.20.1080.10">
    <property type="entry name" value="Glycerol uptake facilitator protein"/>
    <property type="match status" value="1"/>
</dbReference>
<dbReference type="PANTHER" id="PTHR19139:SF199">
    <property type="entry name" value="MIP17260P"/>
    <property type="match status" value="1"/>
</dbReference>